<keyword evidence="4" id="KW-1185">Reference proteome</keyword>
<keyword evidence="2" id="KW-0812">Transmembrane</keyword>
<name>A0A9X0CLI4_9CNID</name>
<feature type="region of interest" description="Disordered" evidence="1">
    <location>
        <begin position="48"/>
        <end position="72"/>
    </location>
</feature>
<evidence type="ECO:0000256" key="1">
    <source>
        <dbReference type="SAM" id="MobiDB-lite"/>
    </source>
</evidence>
<keyword evidence="2" id="KW-0472">Membrane</keyword>
<evidence type="ECO:0000313" key="3">
    <source>
        <dbReference type="EMBL" id="KAJ7362136.1"/>
    </source>
</evidence>
<dbReference type="EMBL" id="MU827307">
    <property type="protein sequence ID" value="KAJ7362136.1"/>
    <property type="molecule type" value="Genomic_DNA"/>
</dbReference>
<organism evidence="3 4">
    <name type="scientific">Desmophyllum pertusum</name>
    <dbReference type="NCBI Taxonomy" id="174260"/>
    <lineage>
        <taxon>Eukaryota</taxon>
        <taxon>Metazoa</taxon>
        <taxon>Cnidaria</taxon>
        <taxon>Anthozoa</taxon>
        <taxon>Hexacorallia</taxon>
        <taxon>Scleractinia</taxon>
        <taxon>Caryophylliina</taxon>
        <taxon>Caryophylliidae</taxon>
        <taxon>Desmophyllum</taxon>
    </lineage>
</organism>
<dbReference type="AlphaFoldDB" id="A0A9X0CLI4"/>
<gene>
    <name evidence="3" type="ORF">OS493_013227</name>
</gene>
<keyword evidence="2" id="KW-1133">Transmembrane helix</keyword>
<feature type="compositionally biased region" description="Polar residues" evidence="1">
    <location>
        <begin position="166"/>
        <end position="176"/>
    </location>
</feature>
<feature type="region of interest" description="Disordered" evidence="1">
    <location>
        <begin position="159"/>
        <end position="178"/>
    </location>
</feature>
<evidence type="ECO:0000256" key="2">
    <source>
        <dbReference type="SAM" id="Phobius"/>
    </source>
</evidence>
<dbReference type="Proteomes" id="UP001163046">
    <property type="component" value="Unassembled WGS sequence"/>
</dbReference>
<comment type="caution">
    <text evidence="3">The sequence shown here is derived from an EMBL/GenBank/DDBJ whole genome shotgun (WGS) entry which is preliminary data.</text>
</comment>
<proteinExistence type="predicted"/>
<sequence length="226" mass="25621">MYIDTDERAMVDSKFLIVTTLCYVGIFFVVFIVCCCVWTRHLRKEGRGYSPRLRNNTNRRLLRSQPPPDYPVTTPSTPMYAQRGHEFAEVHFPDTNTYFPAAQREQNAMQRSNFFPMAGHYPMQPIMYGYPRGNLFPASVTTDVDITLDVNTFGGETGFSGEDFSDATSSRFNGGDSSAFAENLEEKNHDQTPRTMSPSVESHDDKTEEAESDDSSRVCHLQVINL</sequence>
<dbReference type="OrthoDB" id="5947706at2759"/>
<protein>
    <submittedName>
        <fullName evidence="3">Uncharacterized protein</fullName>
    </submittedName>
</protein>
<evidence type="ECO:0000313" key="4">
    <source>
        <dbReference type="Proteomes" id="UP001163046"/>
    </source>
</evidence>
<reference evidence="3" key="1">
    <citation type="submission" date="2023-01" db="EMBL/GenBank/DDBJ databases">
        <title>Genome assembly of the deep-sea coral Lophelia pertusa.</title>
        <authorList>
            <person name="Herrera S."/>
            <person name="Cordes E."/>
        </authorList>
    </citation>
    <scope>NUCLEOTIDE SEQUENCE</scope>
    <source>
        <strain evidence="3">USNM1676648</strain>
        <tissue evidence="3">Polyp</tissue>
    </source>
</reference>
<feature type="region of interest" description="Disordered" evidence="1">
    <location>
        <begin position="185"/>
        <end position="217"/>
    </location>
</feature>
<feature type="transmembrane region" description="Helical" evidence="2">
    <location>
        <begin position="15"/>
        <end position="38"/>
    </location>
</feature>
<accession>A0A9X0CLI4</accession>